<keyword evidence="2" id="KW-0378">Hydrolase</keyword>
<name>A0A1H6AWS3_9HYPH</name>
<dbReference type="RefSeq" id="WP_103873487.1">
    <property type="nucleotide sequence ID" value="NZ_FNUY01000006.1"/>
</dbReference>
<dbReference type="GO" id="GO:0046872">
    <property type="term" value="F:metal ion binding"/>
    <property type="evidence" value="ECO:0007669"/>
    <property type="project" value="UniProtKB-KW"/>
</dbReference>
<dbReference type="AlphaFoldDB" id="A0A1H6AWS3"/>
<dbReference type="GO" id="GO:0035888">
    <property type="term" value="F:isoguanine deaminase activity"/>
    <property type="evidence" value="ECO:0007669"/>
    <property type="project" value="TreeGrafter"/>
</dbReference>
<evidence type="ECO:0000256" key="1">
    <source>
        <dbReference type="ARBA" id="ARBA00022723"/>
    </source>
</evidence>
<organism evidence="4 5">
    <name type="scientific">Bosea lathyri</name>
    <dbReference type="NCBI Taxonomy" id="1036778"/>
    <lineage>
        <taxon>Bacteria</taxon>
        <taxon>Pseudomonadati</taxon>
        <taxon>Pseudomonadota</taxon>
        <taxon>Alphaproteobacteria</taxon>
        <taxon>Hyphomicrobiales</taxon>
        <taxon>Boseaceae</taxon>
        <taxon>Bosea</taxon>
    </lineage>
</organism>
<protein>
    <submittedName>
        <fullName evidence="4">Cytosine deaminase</fullName>
    </submittedName>
</protein>
<dbReference type="PANTHER" id="PTHR32027:SF0">
    <property type="entry name" value="CYTOSINE DEAMINASE"/>
    <property type="match status" value="1"/>
</dbReference>
<dbReference type="PROSITE" id="PS01137">
    <property type="entry name" value="TATD_1"/>
    <property type="match status" value="1"/>
</dbReference>
<evidence type="ECO:0000256" key="2">
    <source>
        <dbReference type="ARBA" id="ARBA00022801"/>
    </source>
</evidence>
<keyword evidence="5" id="KW-1185">Reference proteome</keyword>
<dbReference type="InterPro" id="IPR013108">
    <property type="entry name" value="Amidohydro_3"/>
</dbReference>
<evidence type="ECO:0000313" key="5">
    <source>
        <dbReference type="Proteomes" id="UP000236743"/>
    </source>
</evidence>
<dbReference type="NCBIfam" id="NF005759">
    <property type="entry name" value="PRK07583.1"/>
    <property type="match status" value="1"/>
</dbReference>
<dbReference type="GO" id="GO:0006209">
    <property type="term" value="P:cytosine catabolic process"/>
    <property type="evidence" value="ECO:0007669"/>
    <property type="project" value="TreeGrafter"/>
</dbReference>
<evidence type="ECO:0000313" key="4">
    <source>
        <dbReference type="EMBL" id="SEG53073.1"/>
    </source>
</evidence>
<dbReference type="InterPro" id="IPR018228">
    <property type="entry name" value="DNase_TatD-rel_CS"/>
</dbReference>
<dbReference type="Pfam" id="PF07969">
    <property type="entry name" value="Amidohydro_3"/>
    <property type="match status" value="1"/>
</dbReference>
<dbReference type="FunFam" id="3.20.20.140:FF:000019">
    <property type="entry name" value="Cytosine deaminase"/>
    <property type="match status" value="1"/>
</dbReference>
<dbReference type="CDD" id="cd01293">
    <property type="entry name" value="Bact_CD"/>
    <property type="match status" value="1"/>
</dbReference>
<dbReference type="OrthoDB" id="9815027at2"/>
<dbReference type="GO" id="GO:0004131">
    <property type="term" value="F:cytosine deaminase activity"/>
    <property type="evidence" value="ECO:0007669"/>
    <property type="project" value="TreeGrafter"/>
</dbReference>
<dbReference type="Gene3D" id="3.20.20.140">
    <property type="entry name" value="Metal-dependent hydrolases"/>
    <property type="match status" value="1"/>
</dbReference>
<dbReference type="EMBL" id="FNUY01000006">
    <property type="protein sequence ID" value="SEG53073.1"/>
    <property type="molecule type" value="Genomic_DNA"/>
</dbReference>
<sequence length="442" mass="47801">MTSGFATIPASASYMLRQTRIPLCLTDGSSLAADRDGLALVDVAVEDGRIASILPAGMQAPADGPQFDLDGGIVLPRLVDAHVHLDKGHIWPRQRNPDGSFMGALNSVMADREANWSAEDVRARMEFGLRCAFAHGTAAIRTHIDSLGKQIDISWPVLAELRAEWAGRIALQASPLFGIQFALDAGHMKAVTAAVKAHGDGIFGCVSYMIPELDQALDIIFRIAIENGFDLDFHVDETNDPAARSLENIADAALRHRFTGRILCGHCCSLAVQGPDDEARIIDKVKQVGIAVVSLPMCNMYLQDRAPGRTPRWRGVTALHELKAAGVPVMIASDNTRDPFYAYGDLDLIEVLREGTRILQLDHSGADWANAVARTPAVAMGHADRGVLAAGGAADLILTRARDWTEFFARPQSDRTVLVNGKAIDTTLPDHRELDHLMGARS</sequence>
<feature type="domain" description="Amidohydrolase 3" evidence="3">
    <location>
        <begin position="213"/>
        <end position="422"/>
    </location>
</feature>
<dbReference type="Proteomes" id="UP000236743">
    <property type="component" value="Unassembled WGS sequence"/>
</dbReference>
<dbReference type="PANTHER" id="PTHR32027">
    <property type="entry name" value="CYTOSINE DEAMINASE"/>
    <property type="match status" value="1"/>
</dbReference>
<dbReference type="InterPro" id="IPR052349">
    <property type="entry name" value="Metallo-hydrolase_Enzymes"/>
</dbReference>
<dbReference type="InterPro" id="IPR011059">
    <property type="entry name" value="Metal-dep_hydrolase_composite"/>
</dbReference>
<proteinExistence type="predicted"/>
<dbReference type="InterPro" id="IPR032466">
    <property type="entry name" value="Metal_Hydrolase"/>
</dbReference>
<dbReference type="SUPFAM" id="SSF51556">
    <property type="entry name" value="Metallo-dependent hydrolases"/>
    <property type="match status" value="1"/>
</dbReference>
<dbReference type="Gene3D" id="2.30.40.10">
    <property type="entry name" value="Urease, subunit C, domain 1"/>
    <property type="match status" value="1"/>
</dbReference>
<keyword evidence="1" id="KW-0479">Metal-binding</keyword>
<gene>
    <name evidence="4" type="ORF">SAMN04488115_106210</name>
</gene>
<accession>A0A1H6AWS3</accession>
<reference evidence="4 5" key="1">
    <citation type="submission" date="2016-10" db="EMBL/GenBank/DDBJ databases">
        <authorList>
            <person name="de Groot N.N."/>
        </authorList>
    </citation>
    <scope>NUCLEOTIDE SEQUENCE [LARGE SCALE GENOMIC DNA]</scope>
    <source>
        <strain evidence="4 5">DSM 26656</strain>
    </source>
</reference>
<dbReference type="SUPFAM" id="SSF51338">
    <property type="entry name" value="Composite domain of metallo-dependent hydrolases"/>
    <property type="match status" value="1"/>
</dbReference>
<evidence type="ECO:0000259" key="3">
    <source>
        <dbReference type="Pfam" id="PF07969"/>
    </source>
</evidence>